<dbReference type="SUPFAM" id="SSF50447">
    <property type="entry name" value="Translation proteins"/>
    <property type="match status" value="1"/>
</dbReference>
<keyword evidence="4" id="KW-1185">Reference proteome</keyword>
<dbReference type="AlphaFoldDB" id="A0A2Z2N1Y8"/>
<feature type="compositionally biased region" description="Basic and acidic residues" evidence="1">
    <location>
        <begin position="1"/>
        <end position="11"/>
    </location>
</feature>
<dbReference type="GO" id="GO:0006412">
    <property type="term" value="P:translation"/>
    <property type="evidence" value="ECO:0007669"/>
    <property type="project" value="UniProtKB-KW"/>
</dbReference>
<evidence type="ECO:0000313" key="4">
    <source>
        <dbReference type="Proteomes" id="UP000250085"/>
    </source>
</evidence>
<sequence length="100" mass="10983">MLGGDERKEEPSTQGVSGKPIGKFRVDSVLRVFTRPVLIGEVLEGTVYPGCKLKGRGTGKIVRMEQERREVEFAASGDRVALMLENGMSVEEGDVLEIYP</sequence>
<dbReference type="Gene3D" id="2.40.30.10">
    <property type="entry name" value="Translation factors"/>
    <property type="match status" value="1"/>
</dbReference>
<dbReference type="NCBIfam" id="NF041207">
    <property type="entry name" value="tRNA_bind_PBP11"/>
    <property type="match status" value="1"/>
</dbReference>
<name>A0A2Z2N1Y8_9EURY</name>
<dbReference type="Proteomes" id="UP000250085">
    <property type="component" value="Chromosome"/>
</dbReference>
<dbReference type="Pfam" id="PF14578">
    <property type="entry name" value="GTP_EFTU_D4"/>
    <property type="match status" value="1"/>
</dbReference>
<evidence type="ECO:0000259" key="2">
    <source>
        <dbReference type="Pfam" id="PF14578"/>
    </source>
</evidence>
<dbReference type="OrthoDB" id="100256at2157"/>
<feature type="region of interest" description="Disordered" evidence="1">
    <location>
        <begin position="1"/>
        <end position="21"/>
    </location>
</feature>
<protein>
    <submittedName>
        <fullName evidence="3">Translation factor</fullName>
    </submittedName>
</protein>
<dbReference type="KEGG" id="trl:A3L10_05655"/>
<accession>A0A2Z2N1Y8</accession>
<dbReference type="CDD" id="cd16265">
    <property type="entry name" value="Translation_Factor_II"/>
    <property type="match status" value="1"/>
</dbReference>
<feature type="domain" description="Elongation factor Tu-type" evidence="2">
    <location>
        <begin position="19"/>
        <end position="97"/>
    </location>
</feature>
<gene>
    <name evidence="3" type="ORF">A3L10_05655</name>
</gene>
<proteinExistence type="predicted"/>
<dbReference type="GO" id="GO:0005525">
    <property type="term" value="F:GTP binding"/>
    <property type="evidence" value="ECO:0007669"/>
    <property type="project" value="UniProtKB-KW"/>
</dbReference>
<dbReference type="InterPro" id="IPR029459">
    <property type="entry name" value="EFTU-type"/>
</dbReference>
<reference evidence="3 4" key="1">
    <citation type="submission" date="2016-04" db="EMBL/GenBank/DDBJ databases">
        <title>Complete genome sequence of Thermococcus radiotolerans type strain EJ2.</title>
        <authorList>
            <person name="Oger P.M."/>
        </authorList>
    </citation>
    <scope>NUCLEOTIDE SEQUENCE [LARGE SCALE GENOMIC DNA]</scope>
    <source>
        <strain evidence="3 4">EJ2</strain>
    </source>
</reference>
<dbReference type="EMBL" id="CP015106">
    <property type="protein sequence ID" value="ASJ15524.1"/>
    <property type="molecule type" value="Genomic_DNA"/>
</dbReference>
<evidence type="ECO:0000313" key="3">
    <source>
        <dbReference type="EMBL" id="ASJ15524.1"/>
    </source>
</evidence>
<evidence type="ECO:0000256" key="1">
    <source>
        <dbReference type="SAM" id="MobiDB-lite"/>
    </source>
</evidence>
<organism evidence="3 4">
    <name type="scientific">Thermococcus radiotolerans</name>
    <dbReference type="NCBI Taxonomy" id="187880"/>
    <lineage>
        <taxon>Archaea</taxon>
        <taxon>Methanobacteriati</taxon>
        <taxon>Methanobacteriota</taxon>
        <taxon>Thermococci</taxon>
        <taxon>Thermococcales</taxon>
        <taxon>Thermococcaceae</taxon>
        <taxon>Thermococcus</taxon>
    </lineage>
</organism>
<dbReference type="InterPro" id="IPR009000">
    <property type="entry name" value="Transl_B-barrel_sf"/>
</dbReference>